<name>A0A8K0KMC6_LADFU</name>
<dbReference type="GO" id="GO:0006412">
    <property type="term" value="P:translation"/>
    <property type="evidence" value="ECO:0007669"/>
    <property type="project" value="InterPro"/>
</dbReference>
<dbReference type="GO" id="GO:1990904">
    <property type="term" value="C:ribonucleoprotein complex"/>
    <property type="evidence" value="ECO:0007669"/>
    <property type="project" value="UniProtKB-KW"/>
</dbReference>
<proteinExistence type="inferred from homology"/>
<dbReference type="Gene3D" id="3.30.390.110">
    <property type="match status" value="1"/>
</dbReference>
<comment type="similarity">
    <text evidence="1">Belongs to the eukaryotic ribosomal protein eL28 family.</text>
</comment>
<reference evidence="7" key="2">
    <citation type="submission" date="2017-10" db="EMBL/GenBank/DDBJ databases">
        <title>Ladona fulva Genome sequencing and assembly.</title>
        <authorList>
            <person name="Murali S."/>
            <person name="Richards S."/>
            <person name="Bandaranaike D."/>
            <person name="Bellair M."/>
            <person name="Blankenburg K."/>
            <person name="Chao H."/>
            <person name="Dinh H."/>
            <person name="Doddapaneni H."/>
            <person name="Dugan-Rocha S."/>
            <person name="Elkadiri S."/>
            <person name="Gnanaolivu R."/>
            <person name="Hernandez B."/>
            <person name="Skinner E."/>
            <person name="Javaid M."/>
            <person name="Lee S."/>
            <person name="Li M."/>
            <person name="Ming W."/>
            <person name="Munidasa M."/>
            <person name="Muniz J."/>
            <person name="Nguyen L."/>
            <person name="Hughes D."/>
            <person name="Osuji N."/>
            <person name="Pu L.-L."/>
            <person name="Puazo M."/>
            <person name="Qu C."/>
            <person name="Quiroz J."/>
            <person name="Raj R."/>
            <person name="Weissenberger G."/>
            <person name="Xin Y."/>
            <person name="Zou X."/>
            <person name="Han Y."/>
            <person name="Worley K."/>
            <person name="Muzny D."/>
            <person name="Gibbs R."/>
        </authorList>
    </citation>
    <scope>NUCLEOTIDE SEQUENCE</scope>
    <source>
        <strain evidence="7">Sampled in the wild</strain>
    </source>
</reference>
<comment type="caution">
    <text evidence="7">The sequence shown here is derived from an EMBL/GenBank/DDBJ whole genome shotgun (WGS) entry which is preliminary data.</text>
</comment>
<keyword evidence="2" id="KW-0689">Ribosomal protein</keyword>
<evidence type="ECO:0000256" key="5">
    <source>
        <dbReference type="ARBA" id="ARBA00035330"/>
    </source>
</evidence>
<dbReference type="Pfam" id="PF01778">
    <property type="entry name" value="Ribosomal_L28e"/>
    <property type="match status" value="1"/>
</dbReference>
<keyword evidence="3" id="KW-0687">Ribonucleoprotein</keyword>
<evidence type="ECO:0000313" key="7">
    <source>
        <dbReference type="EMBL" id="KAG8236280.1"/>
    </source>
</evidence>
<evidence type="ECO:0000256" key="2">
    <source>
        <dbReference type="ARBA" id="ARBA00022980"/>
    </source>
</evidence>
<protein>
    <recommendedName>
        <fullName evidence="4">Large ribosomal subunit protein eL28</fullName>
    </recommendedName>
    <alternativeName>
        <fullName evidence="5">60S ribosomal protein L28</fullName>
    </alternativeName>
</protein>
<dbReference type="GO" id="GO:0003735">
    <property type="term" value="F:structural constituent of ribosome"/>
    <property type="evidence" value="ECO:0007669"/>
    <property type="project" value="InterPro"/>
</dbReference>
<dbReference type="AlphaFoldDB" id="A0A8K0KMC6"/>
<evidence type="ECO:0000259" key="6">
    <source>
        <dbReference type="Pfam" id="PF01778"/>
    </source>
</evidence>
<dbReference type="InterPro" id="IPR002672">
    <property type="entry name" value="Ribosomal_eL28"/>
</dbReference>
<evidence type="ECO:0000313" key="8">
    <source>
        <dbReference type="Proteomes" id="UP000792457"/>
    </source>
</evidence>
<dbReference type="FunFam" id="3.30.390.110:FF:000002">
    <property type="entry name" value="60S ribosomal protein L28"/>
    <property type="match status" value="1"/>
</dbReference>
<organism evidence="7 8">
    <name type="scientific">Ladona fulva</name>
    <name type="common">Scarce chaser dragonfly</name>
    <name type="synonym">Libellula fulva</name>
    <dbReference type="NCBI Taxonomy" id="123851"/>
    <lineage>
        <taxon>Eukaryota</taxon>
        <taxon>Metazoa</taxon>
        <taxon>Ecdysozoa</taxon>
        <taxon>Arthropoda</taxon>
        <taxon>Hexapoda</taxon>
        <taxon>Insecta</taxon>
        <taxon>Pterygota</taxon>
        <taxon>Palaeoptera</taxon>
        <taxon>Odonata</taxon>
        <taxon>Epiprocta</taxon>
        <taxon>Anisoptera</taxon>
        <taxon>Libelluloidea</taxon>
        <taxon>Libellulidae</taxon>
        <taxon>Ladona</taxon>
    </lineage>
</organism>
<dbReference type="PANTHER" id="PTHR10544">
    <property type="entry name" value="60S RIBOSOMAL PROTEIN L28"/>
    <property type="match status" value="1"/>
</dbReference>
<gene>
    <name evidence="7" type="ORF">J437_LFUL016060</name>
</gene>
<dbReference type="Proteomes" id="UP000792457">
    <property type="component" value="Unassembled WGS sequence"/>
</dbReference>
<dbReference type="OrthoDB" id="338850at2759"/>
<evidence type="ECO:0000256" key="4">
    <source>
        <dbReference type="ARBA" id="ARBA00035223"/>
    </source>
</evidence>
<accession>A0A8K0KMC6</accession>
<reference evidence="7" key="1">
    <citation type="submission" date="2013-04" db="EMBL/GenBank/DDBJ databases">
        <authorList>
            <person name="Qu J."/>
            <person name="Murali S.C."/>
            <person name="Bandaranaike D."/>
            <person name="Bellair M."/>
            <person name="Blankenburg K."/>
            <person name="Chao H."/>
            <person name="Dinh H."/>
            <person name="Doddapaneni H."/>
            <person name="Downs B."/>
            <person name="Dugan-Rocha S."/>
            <person name="Elkadiri S."/>
            <person name="Gnanaolivu R.D."/>
            <person name="Hernandez B."/>
            <person name="Javaid M."/>
            <person name="Jayaseelan J.C."/>
            <person name="Lee S."/>
            <person name="Li M."/>
            <person name="Ming W."/>
            <person name="Munidasa M."/>
            <person name="Muniz J."/>
            <person name="Nguyen L."/>
            <person name="Ongeri F."/>
            <person name="Osuji N."/>
            <person name="Pu L.-L."/>
            <person name="Puazo M."/>
            <person name="Qu C."/>
            <person name="Quiroz J."/>
            <person name="Raj R."/>
            <person name="Weissenberger G."/>
            <person name="Xin Y."/>
            <person name="Zou X."/>
            <person name="Han Y."/>
            <person name="Richards S."/>
            <person name="Worley K."/>
            <person name="Muzny D."/>
            <person name="Gibbs R."/>
        </authorList>
    </citation>
    <scope>NUCLEOTIDE SEQUENCE</scope>
    <source>
        <strain evidence="7">Sampled in the wild</strain>
    </source>
</reference>
<dbReference type="EMBL" id="KZ309006">
    <property type="protein sequence ID" value="KAG8236280.1"/>
    <property type="molecule type" value="Genomic_DNA"/>
</dbReference>
<dbReference type="GO" id="GO:0005840">
    <property type="term" value="C:ribosome"/>
    <property type="evidence" value="ECO:0007669"/>
    <property type="project" value="UniProtKB-KW"/>
</dbReference>
<evidence type="ECO:0000256" key="1">
    <source>
        <dbReference type="ARBA" id="ARBA00007926"/>
    </source>
</evidence>
<dbReference type="InterPro" id="IPR029004">
    <property type="entry name" value="Ribosomal_eL28/Mak16"/>
</dbReference>
<evidence type="ECO:0000256" key="3">
    <source>
        <dbReference type="ARBA" id="ARBA00023274"/>
    </source>
</evidence>
<keyword evidence="8" id="KW-1185">Reference proteome</keyword>
<feature type="domain" description="Ribosomal eL28/Mak16" evidence="6">
    <location>
        <begin position="15"/>
        <end position="132"/>
    </location>
</feature>
<sequence>MRSVVRKGFKMSADLAWMIIRNNHSYLVKKRNVKKPFSKEPNNLSNLNSFRYNGLVHKKLIGIEAPADNKGFTLVYKKAKAWRHPAKSLVRTQMKAGPRRSLYKLKRFIRANRYRPDLLKIALRRASAVLKSQKPLPAKKGRAKKTD</sequence>